<evidence type="ECO:0000313" key="2">
    <source>
        <dbReference type="EMBL" id="GLP98486.1"/>
    </source>
</evidence>
<evidence type="ECO:0008006" key="4">
    <source>
        <dbReference type="Google" id="ProtNLM"/>
    </source>
</evidence>
<proteinExistence type="predicted"/>
<gene>
    <name evidence="2" type="ORF">GCM10007891_03400</name>
</gene>
<feature type="compositionally biased region" description="Basic and acidic residues" evidence="1">
    <location>
        <begin position="1"/>
        <end position="10"/>
    </location>
</feature>
<organism evidence="2 3">
    <name type="scientific">Methylophaga thalassica</name>
    <dbReference type="NCBI Taxonomy" id="40223"/>
    <lineage>
        <taxon>Bacteria</taxon>
        <taxon>Pseudomonadati</taxon>
        <taxon>Pseudomonadota</taxon>
        <taxon>Gammaproteobacteria</taxon>
        <taxon>Thiotrichales</taxon>
        <taxon>Piscirickettsiaceae</taxon>
        <taxon>Methylophaga</taxon>
    </lineage>
</organism>
<dbReference type="Pfam" id="PF10938">
    <property type="entry name" value="YfdX"/>
    <property type="match status" value="1"/>
</dbReference>
<accession>A0ABQ5TQB7</accession>
<evidence type="ECO:0000256" key="1">
    <source>
        <dbReference type="SAM" id="MobiDB-lite"/>
    </source>
</evidence>
<sequence>MTNTTEKEINTDNNDGVMPTPEEKNDMVKAVQQEVDQVVETKSVDKRKKTIVEAMEALSETKNALSALDDNDTEKAIQALEQVTGKLELVLARQPDLALAPVDVKPIVHDVFSSTKTIETLLEEAEQALKHGEVQKARHLLSGLASEIIVETTSIPLATFPDAIKAIAPLLDEGKAEAAKTALHTLLGTLVVSKQVIPLPVERARALLKKAEELMKKPERTDEESTQILNNIAEAKRQLEMAQLLGYGHKKDFEDLYEQIKEIDKKAKAGKSGTGFFDELTAKFKALFD</sequence>
<dbReference type="InterPro" id="IPR021236">
    <property type="entry name" value="Uncharacterised_YfdX"/>
</dbReference>
<comment type="caution">
    <text evidence="2">The sequence shown here is derived from an EMBL/GenBank/DDBJ whole genome shotgun (WGS) entry which is preliminary data.</text>
</comment>
<dbReference type="EMBL" id="BSND01000003">
    <property type="protein sequence ID" value="GLP98486.1"/>
    <property type="molecule type" value="Genomic_DNA"/>
</dbReference>
<reference evidence="2" key="2">
    <citation type="submission" date="2023-01" db="EMBL/GenBank/DDBJ databases">
        <title>Draft genome sequence of Methylophaga thalassica strain NBRC 102424.</title>
        <authorList>
            <person name="Sun Q."/>
            <person name="Mori K."/>
        </authorList>
    </citation>
    <scope>NUCLEOTIDE SEQUENCE</scope>
    <source>
        <strain evidence="2">NBRC 102424</strain>
    </source>
</reference>
<feature type="region of interest" description="Disordered" evidence="1">
    <location>
        <begin position="1"/>
        <end position="22"/>
    </location>
</feature>
<name>A0ABQ5TQB7_9GAMM</name>
<reference evidence="2" key="1">
    <citation type="journal article" date="2014" name="Int. J. Syst. Evol. Microbiol.">
        <title>Complete genome of a new Firmicutes species belonging to the dominant human colonic microbiota ('Ruminococcus bicirculans') reveals two chromosomes and a selective capacity to utilize plant glucans.</title>
        <authorList>
            <consortium name="NISC Comparative Sequencing Program"/>
            <person name="Wegmann U."/>
            <person name="Louis P."/>
            <person name="Goesmann A."/>
            <person name="Henrissat B."/>
            <person name="Duncan S.H."/>
            <person name="Flint H.J."/>
        </authorList>
    </citation>
    <scope>NUCLEOTIDE SEQUENCE</scope>
    <source>
        <strain evidence="2">NBRC 102424</strain>
    </source>
</reference>
<dbReference type="Proteomes" id="UP001161423">
    <property type="component" value="Unassembled WGS sequence"/>
</dbReference>
<keyword evidence="3" id="KW-1185">Reference proteome</keyword>
<evidence type="ECO:0000313" key="3">
    <source>
        <dbReference type="Proteomes" id="UP001161423"/>
    </source>
</evidence>
<protein>
    <recommendedName>
        <fullName evidence="4">YfdX protein</fullName>
    </recommendedName>
</protein>